<evidence type="ECO:0000313" key="2">
    <source>
        <dbReference type="EMBL" id="TSJ91704.1"/>
    </source>
</evidence>
<evidence type="ECO:0000313" key="3">
    <source>
        <dbReference type="Proteomes" id="UP000319138"/>
    </source>
</evidence>
<dbReference type="AlphaFoldDB" id="A0A556RS90"/>
<gene>
    <name evidence="2" type="ORF">FPQ14_00040</name>
</gene>
<proteinExistence type="predicted"/>
<protein>
    <submittedName>
        <fullName evidence="2">Uncharacterized protein</fullName>
    </submittedName>
</protein>
<dbReference type="EMBL" id="VMHL01000001">
    <property type="protein sequence ID" value="TSJ91704.1"/>
    <property type="molecule type" value="Genomic_DNA"/>
</dbReference>
<name>A0A556RS90_9GAMM</name>
<sequence>MEHFKFNPKTGELEYFTVRYDQYGRQIERVDYTSHGYGNPSAPDYHSNPHTHNYEYGPGYSPKGKETRVNIGGN</sequence>
<reference evidence="2 3" key="1">
    <citation type="submission" date="2019-07" db="EMBL/GenBank/DDBJ databases">
        <title>Gilliamella genomes.</title>
        <authorList>
            <person name="Zheng H."/>
        </authorList>
    </citation>
    <scope>NUCLEOTIDE SEQUENCE [LARGE SCALE GENOMIC DNA]</scope>
    <source>
        <strain evidence="2 3">W8131</strain>
    </source>
</reference>
<organism evidence="2 3">
    <name type="scientific">Gilliamella apicola</name>
    <dbReference type="NCBI Taxonomy" id="1196095"/>
    <lineage>
        <taxon>Bacteria</taxon>
        <taxon>Pseudomonadati</taxon>
        <taxon>Pseudomonadota</taxon>
        <taxon>Gammaproteobacteria</taxon>
        <taxon>Orbales</taxon>
        <taxon>Orbaceae</taxon>
        <taxon>Gilliamella</taxon>
    </lineage>
</organism>
<comment type="caution">
    <text evidence="2">The sequence shown here is derived from an EMBL/GenBank/DDBJ whole genome shotgun (WGS) entry which is preliminary data.</text>
</comment>
<accession>A0A556RS90</accession>
<feature type="region of interest" description="Disordered" evidence="1">
    <location>
        <begin position="32"/>
        <end position="74"/>
    </location>
</feature>
<dbReference type="Proteomes" id="UP000319138">
    <property type="component" value="Unassembled WGS sequence"/>
</dbReference>
<dbReference type="RefSeq" id="WP_144187351.1">
    <property type="nucleotide sequence ID" value="NZ_VMHL01000001.1"/>
</dbReference>
<evidence type="ECO:0000256" key="1">
    <source>
        <dbReference type="SAM" id="MobiDB-lite"/>
    </source>
</evidence>